<feature type="transmembrane region" description="Helical" evidence="6">
    <location>
        <begin position="397"/>
        <end position="419"/>
    </location>
</feature>
<feature type="transmembrane region" description="Helical" evidence="6">
    <location>
        <begin position="344"/>
        <end position="365"/>
    </location>
</feature>
<feature type="transmembrane region" description="Helical" evidence="6">
    <location>
        <begin position="21"/>
        <end position="43"/>
    </location>
</feature>
<dbReference type="Proteomes" id="UP000321491">
    <property type="component" value="Unassembled WGS sequence"/>
</dbReference>
<accession>A0A511UU57</accession>
<keyword evidence="3 6" id="KW-0812">Transmembrane</keyword>
<gene>
    <name evidence="7" type="primary">rfbX</name>
    <name evidence="7" type="ORF">CQU01_03740</name>
</gene>
<keyword evidence="2" id="KW-1003">Cell membrane</keyword>
<dbReference type="PANTHER" id="PTHR30250">
    <property type="entry name" value="PST FAMILY PREDICTED COLANIC ACID TRANSPORTER"/>
    <property type="match status" value="1"/>
</dbReference>
<evidence type="ECO:0000256" key="6">
    <source>
        <dbReference type="SAM" id="Phobius"/>
    </source>
</evidence>
<keyword evidence="8" id="KW-1185">Reference proteome</keyword>
<feature type="transmembrane region" description="Helical" evidence="6">
    <location>
        <begin position="49"/>
        <end position="72"/>
    </location>
</feature>
<feature type="transmembrane region" description="Helical" evidence="6">
    <location>
        <begin position="243"/>
        <end position="263"/>
    </location>
</feature>
<reference evidence="7 8" key="1">
    <citation type="submission" date="2019-07" db="EMBL/GenBank/DDBJ databases">
        <title>Whole genome shotgun sequence of Cerasibacillus quisquiliarum NBRC 102429.</title>
        <authorList>
            <person name="Hosoyama A."/>
            <person name="Uohara A."/>
            <person name="Ohji S."/>
            <person name="Ichikawa N."/>
        </authorList>
    </citation>
    <scope>NUCLEOTIDE SEQUENCE [LARGE SCALE GENOMIC DNA]</scope>
    <source>
        <strain evidence="7 8">NBRC 102429</strain>
    </source>
</reference>
<evidence type="ECO:0000256" key="5">
    <source>
        <dbReference type="ARBA" id="ARBA00023136"/>
    </source>
</evidence>
<comment type="subcellular location">
    <subcellularLocation>
        <location evidence="1">Cell membrane</location>
        <topology evidence="1">Multi-pass membrane protein</topology>
    </subcellularLocation>
</comment>
<dbReference type="RefSeq" id="WP_146935138.1">
    <property type="nucleotide sequence ID" value="NZ_BJXW01000005.1"/>
</dbReference>
<feature type="transmembrane region" description="Helical" evidence="6">
    <location>
        <begin position="84"/>
        <end position="107"/>
    </location>
</feature>
<dbReference type="AlphaFoldDB" id="A0A511UU57"/>
<dbReference type="EMBL" id="BJXW01000005">
    <property type="protein sequence ID" value="GEN30136.1"/>
    <property type="molecule type" value="Genomic_DNA"/>
</dbReference>
<feature type="transmembrane region" description="Helical" evidence="6">
    <location>
        <begin position="304"/>
        <end position="324"/>
    </location>
</feature>
<evidence type="ECO:0000256" key="4">
    <source>
        <dbReference type="ARBA" id="ARBA00022989"/>
    </source>
</evidence>
<sequence length="429" mass="47279">MKEKTKELLNSKFIKNVTIMATGAAGAQAIAMLLSPFITRIYGPEAYGIMGTFTSIISIIAPVAALTYPIAIVLPKSDLDAKGLIRLSLIITGTISFVSLLLITLFNKQIANVFNLNEVSSFLFLIPLVIIFGGLMQVSEQWLIRTKQFSINAKVTFWQSVIINSSKVGIGFFYPFASVLVILTVFANGLRAVMMIFFAKKSSHKKNMVTEDRRKSLRKLAREYYDFPLYRAPEVFLNAVSNGLPVLMLTSFFGTAAAGFYTIGRTVLSIPSRLIGKAVGDVFYPRIAEAAKEGENVTNLIKKATLALSGVGIVPFGLIVLFGPKLFSFVFGSDWVVAGEYARWIALWSFFAFMNRPSVMSLPVLNAQRFHLIYTVIMLVTRLSALAMGYFVFESDIVAVALFGISGAILNFGLITITLRISKKKTRLV</sequence>
<protein>
    <submittedName>
        <fullName evidence="7">Polyhydroxyalkanoate synthase</fullName>
    </submittedName>
</protein>
<evidence type="ECO:0000256" key="2">
    <source>
        <dbReference type="ARBA" id="ARBA00022475"/>
    </source>
</evidence>
<proteinExistence type="predicted"/>
<feature type="transmembrane region" description="Helical" evidence="6">
    <location>
        <begin position="372"/>
        <end position="391"/>
    </location>
</feature>
<evidence type="ECO:0000313" key="7">
    <source>
        <dbReference type="EMBL" id="GEN30136.1"/>
    </source>
</evidence>
<comment type="caution">
    <text evidence="7">The sequence shown here is derived from an EMBL/GenBank/DDBJ whole genome shotgun (WGS) entry which is preliminary data.</text>
</comment>
<evidence type="ECO:0000313" key="8">
    <source>
        <dbReference type="Proteomes" id="UP000321491"/>
    </source>
</evidence>
<keyword evidence="5 6" id="KW-0472">Membrane</keyword>
<evidence type="ECO:0000256" key="3">
    <source>
        <dbReference type="ARBA" id="ARBA00022692"/>
    </source>
</evidence>
<organism evidence="7 8">
    <name type="scientific">Cerasibacillus quisquiliarum</name>
    <dbReference type="NCBI Taxonomy" id="227865"/>
    <lineage>
        <taxon>Bacteria</taxon>
        <taxon>Bacillati</taxon>
        <taxon>Bacillota</taxon>
        <taxon>Bacilli</taxon>
        <taxon>Bacillales</taxon>
        <taxon>Bacillaceae</taxon>
        <taxon>Cerasibacillus</taxon>
    </lineage>
</organism>
<evidence type="ECO:0000256" key="1">
    <source>
        <dbReference type="ARBA" id="ARBA00004651"/>
    </source>
</evidence>
<dbReference type="OrthoDB" id="109075at2"/>
<dbReference type="PANTHER" id="PTHR30250:SF28">
    <property type="entry name" value="POLYSACCHARIDE BIOSYNTHESIS PROTEIN"/>
    <property type="match status" value="1"/>
</dbReference>
<keyword evidence="4 6" id="KW-1133">Transmembrane helix</keyword>
<name>A0A511UU57_9BACI</name>
<dbReference type="Pfam" id="PF13440">
    <property type="entry name" value="Polysacc_synt_3"/>
    <property type="match status" value="1"/>
</dbReference>
<feature type="transmembrane region" description="Helical" evidence="6">
    <location>
        <begin position="119"/>
        <end position="138"/>
    </location>
</feature>
<dbReference type="GO" id="GO:0005886">
    <property type="term" value="C:plasma membrane"/>
    <property type="evidence" value="ECO:0007669"/>
    <property type="project" value="UniProtKB-SubCell"/>
</dbReference>
<dbReference type="InterPro" id="IPR050833">
    <property type="entry name" value="Poly_Biosynth_Transport"/>
</dbReference>
<feature type="transmembrane region" description="Helical" evidence="6">
    <location>
        <begin position="172"/>
        <end position="199"/>
    </location>
</feature>